<feature type="domain" description="UbiC transcription regulator-associated" evidence="1">
    <location>
        <begin position="1"/>
        <end position="138"/>
    </location>
</feature>
<name>A0A0F9BQA2_9ZZZZ</name>
<reference evidence="2" key="1">
    <citation type="journal article" date="2015" name="Nature">
        <title>Complex archaea that bridge the gap between prokaryotes and eukaryotes.</title>
        <authorList>
            <person name="Spang A."/>
            <person name="Saw J.H."/>
            <person name="Jorgensen S.L."/>
            <person name="Zaremba-Niedzwiedzka K."/>
            <person name="Martijn J."/>
            <person name="Lind A.E."/>
            <person name="van Eijk R."/>
            <person name="Schleper C."/>
            <person name="Guy L."/>
            <person name="Ettema T.J."/>
        </authorList>
    </citation>
    <scope>NUCLEOTIDE SEQUENCE</scope>
</reference>
<dbReference type="InterPro" id="IPR011663">
    <property type="entry name" value="UTRA"/>
</dbReference>
<accession>A0A0F9BQA2</accession>
<dbReference type="InterPro" id="IPR050679">
    <property type="entry name" value="Bact_HTH_transcr_reg"/>
</dbReference>
<evidence type="ECO:0000259" key="1">
    <source>
        <dbReference type="SMART" id="SM00866"/>
    </source>
</evidence>
<dbReference type="SUPFAM" id="SSF64288">
    <property type="entry name" value="Chorismate lyase-like"/>
    <property type="match status" value="1"/>
</dbReference>
<protein>
    <recommendedName>
        <fullName evidence="1">UbiC transcription regulator-associated domain-containing protein</fullName>
    </recommendedName>
</protein>
<dbReference type="GO" id="GO:0003677">
    <property type="term" value="F:DNA binding"/>
    <property type="evidence" value="ECO:0007669"/>
    <property type="project" value="InterPro"/>
</dbReference>
<dbReference type="PANTHER" id="PTHR44846:SF1">
    <property type="entry name" value="MANNOSYL-D-GLYCERATE TRANSPORT_METABOLISM SYSTEM REPRESSOR MNGR-RELATED"/>
    <property type="match status" value="1"/>
</dbReference>
<dbReference type="EMBL" id="LAZR01050793">
    <property type="protein sequence ID" value="KKK86551.1"/>
    <property type="molecule type" value="Genomic_DNA"/>
</dbReference>
<proteinExistence type="predicted"/>
<gene>
    <name evidence="2" type="ORF">LCGC14_2762100</name>
</gene>
<sequence>MMNRDASKKVIRATYTTPPPAIRARLNLPQGERVFSLKRLMLVDGKPLGILHSYIPAKYKLSIDEDYTKSLYRILEKKGIRLMEAEQTIEASMSTREETRLMGLKVPFSTLVIKRLAYSVNGEIVEYVKGVYHGDRYRYNCKLTRYEQQRTSEKSAP</sequence>
<organism evidence="2">
    <name type="scientific">marine sediment metagenome</name>
    <dbReference type="NCBI Taxonomy" id="412755"/>
    <lineage>
        <taxon>unclassified sequences</taxon>
        <taxon>metagenomes</taxon>
        <taxon>ecological metagenomes</taxon>
    </lineage>
</organism>
<dbReference type="InterPro" id="IPR028978">
    <property type="entry name" value="Chorismate_lyase_/UTRA_dom_sf"/>
</dbReference>
<dbReference type="SMART" id="SM00866">
    <property type="entry name" value="UTRA"/>
    <property type="match status" value="1"/>
</dbReference>
<comment type="caution">
    <text evidence="2">The sequence shown here is derived from an EMBL/GenBank/DDBJ whole genome shotgun (WGS) entry which is preliminary data.</text>
</comment>
<dbReference type="PANTHER" id="PTHR44846">
    <property type="entry name" value="MANNOSYL-D-GLYCERATE TRANSPORT/METABOLISM SYSTEM REPRESSOR MNGR-RELATED"/>
    <property type="match status" value="1"/>
</dbReference>
<dbReference type="Pfam" id="PF07702">
    <property type="entry name" value="UTRA"/>
    <property type="match status" value="1"/>
</dbReference>
<dbReference type="Gene3D" id="3.40.1410.10">
    <property type="entry name" value="Chorismate lyase-like"/>
    <property type="match status" value="1"/>
</dbReference>
<dbReference type="GO" id="GO:0045892">
    <property type="term" value="P:negative regulation of DNA-templated transcription"/>
    <property type="evidence" value="ECO:0007669"/>
    <property type="project" value="TreeGrafter"/>
</dbReference>
<evidence type="ECO:0000313" key="2">
    <source>
        <dbReference type="EMBL" id="KKK86551.1"/>
    </source>
</evidence>
<dbReference type="AlphaFoldDB" id="A0A0F9BQA2"/>